<dbReference type="GO" id="GO:0009312">
    <property type="term" value="P:oligosaccharide biosynthetic process"/>
    <property type="evidence" value="ECO:0007669"/>
    <property type="project" value="InterPro"/>
</dbReference>
<dbReference type="SUPFAM" id="SSF53335">
    <property type="entry name" value="S-adenosyl-L-methionine-dependent methyltransferases"/>
    <property type="match status" value="1"/>
</dbReference>
<dbReference type="Pfam" id="PF05401">
    <property type="entry name" value="NodS"/>
    <property type="match status" value="1"/>
</dbReference>
<proteinExistence type="predicted"/>
<dbReference type="GO" id="GO:0032259">
    <property type="term" value="P:methylation"/>
    <property type="evidence" value="ECO:0007669"/>
    <property type="project" value="UniProtKB-KW"/>
</dbReference>
<keyword evidence="1" id="KW-0808">Transferase</keyword>
<gene>
    <name evidence="1" type="ORF">IQ249_19265</name>
</gene>
<reference evidence="1" key="1">
    <citation type="submission" date="2020-10" db="EMBL/GenBank/DDBJ databases">
        <authorList>
            <person name="Castelo-Branco R."/>
            <person name="Eusebio N."/>
            <person name="Adriana R."/>
            <person name="Vieira A."/>
            <person name="Brugerolle De Fraissinette N."/>
            <person name="Rezende De Castro R."/>
            <person name="Schneider M.P."/>
            <person name="Vasconcelos V."/>
            <person name="Leao P.N."/>
        </authorList>
    </citation>
    <scope>NUCLEOTIDE SEQUENCE</scope>
    <source>
        <strain evidence="1">LEGE 07157</strain>
    </source>
</reference>
<accession>A0A8J7J5H8</accession>
<dbReference type="AlphaFoldDB" id="A0A8J7J5H8"/>
<dbReference type="Gene3D" id="3.40.50.150">
    <property type="entry name" value="Vaccinia Virus protein VP39"/>
    <property type="match status" value="1"/>
</dbReference>
<dbReference type="Proteomes" id="UP000654482">
    <property type="component" value="Unassembled WGS sequence"/>
</dbReference>
<comment type="caution">
    <text evidence="1">The sequence shown here is derived from an EMBL/GenBank/DDBJ whole genome shotgun (WGS) entry which is preliminary data.</text>
</comment>
<dbReference type="InterPro" id="IPR008715">
    <property type="entry name" value="SAM-MeTfrase_NodS-like"/>
</dbReference>
<name>A0A8J7J5H8_9CYAN</name>
<sequence length="192" mass="22324">MSASLPPSYFERLYAADPDPWKFETSKYEAQKYAATIAALPRAKYRSALEIGGSIGVLTEKLALRCQSLLSIDVSEQAQGRAKERCHYLPQVDFKIMQVPHQYPQQNFDLIVVSEVGYYLNWEDLRKAQQHIARTLEPQGHLLLVHWTPKAQDYPLTGDEVHQAFWQQVSTIFRPLVSQREERYRLDLFERL</sequence>
<evidence type="ECO:0000313" key="1">
    <source>
        <dbReference type="EMBL" id="MBE9118039.1"/>
    </source>
</evidence>
<organism evidence="1 2">
    <name type="scientific">Lusitaniella coriacea LEGE 07157</name>
    <dbReference type="NCBI Taxonomy" id="945747"/>
    <lineage>
        <taxon>Bacteria</taxon>
        <taxon>Bacillati</taxon>
        <taxon>Cyanobacteriota</taxon>
        <taxon>Cyanophyceae</taxon>
        <taxon>Spirulinales</taxon>
        <taxon>Lusitaniellaceae</taxon>
        <taxon>Lusitaniella</taxon>
    </lineage>
</organism>
<dbReference type="InterPro" id="IPR029063">
    <property type="entry name" value="SAM-dependent_MTases_sf"/>
</dbReference>
<dbReference type="EMBL" id="JADEWZ010000036">
    <property type="protein sequence ID" value="MBE9118039.1"/>
    <property type="molecule type" value="Genomic_DNA"/>
</dbReference>
<dbReference type="RefSeq" id="WP_194031125.1">
    <property type="nucleotide sequence ID" value="NZ_JADEWZ010000036.1"/>
</dbReference>
<dbReference type="GO" id="GO:0008757">
    <property type="term" value="F:S-adenosylmethionine-dependent methyltransferase activity"/>
    <property type="evidence" value="ECO:0007669"/>
    <property type="project" value="InterPro"/>
</dbReference>
<protein>
    <submittedName>
        <fullName evidence="1">Methyltransferase domain-containing protein</fullName>
    </submittedName>
</protein>
<keyword evidence="2" id="KW-1185">Reference proteome</keyword>
<evidence type="ECO:0000313" key="2">
    <source>
        <dbReference type="Proteomes" id="UP000654482"/>
    </source>
</evidence>
<keyword evidence="1" id="KW-0489">Methyltransferase</keyword>
<dbReference type="CDD" id="cd02440">
    <property type="entry name" value="AdoMet_MTases"/>
    <property type="match status" value="1"/>
</dbReference>